<dbReference type="OrthoDB" id="9807890at2"/>
<evidence type="ECO:0000313" key="3">
    <source>
        <dbReference type="Proteomes" id="UP000298545"/>
    </source>
</evidence>
<dbReference type="SUPFAM" id="SSF56300">
    <property type="entry name" value="Metallo-dependent phosphatases"/>
    <property type="match status" value="1"/>
</dbReference>
<dbReference type="GO" id="GO:0110154">
    <property type="term" value="P:RNA decapping"/>
    <property type="evidence" value="ECO:0007669"/>
    <property type="project" value="TreeGrafter"/>
</dbReference>
<dbReference type="Pfam" id="PF00149">
    <property type="entry name" value="Metallophos"/>
    <property type="match status" value="1"/>
</dbReference>
<accession>A0A4D7DPZ3</accession>
<dbReference type="InterPro" id="IPR004843">
    <property type="entry name" value="Calcineurin-like_PHP"/>
</dbReference>
<gene>
    <name evidence="2" type="ORF">CFBP5473_15790</name>
</gene>
<organism evidence="2 3">
    <name type="scientific">Agrobacterium larrymoorei</name>
    <dbReference type="NCBI Taxonomy" id="160699"/>
    <lineage>
        <taxon>Bacteria</taxon>
        <taxon>Pseudomonadati</taxon>
        <taxon>Pseudomonadota</taxon>
        <taxon>Alphaproteobacteria</taxon>
        <taxon>Hyphomicrobiales</taxon>
        <taxon>Rhizobiaceae</taxon>
        <taxon>Rhizobium/Agrobacterium group</taxon>
        <taxon>Agrobacterium</taxon>
    </lineage>
</organism>
<feature type="domain" description="Calcineurin-like phosphoesterase" evidence="1">
    <location>
        <begin position="38"/>
        <end position="225"/>
    </location>
</feature>
<name>A0A4D7DPZ3_9HYPH</name>
<dbReference type="InterPro" id="IPR029052">
    <property type="entry name" value="Metallo-depent_PP-like"/>
</dbReference>
<dbReference type="AlphaFoldDB" id="A0A4D7DPZ3"/>
<dbReference type="Gene3D" id="3.60.21.10">
    <property type="match status" value="1"/>
</dbReference>
<dbReference type="PANTHER" id="PTHR42850:SF4">
    <property type="entry name" value="ZINC-DEPENDENT ENDOPOLYPHOSPHATASE"/>
    <property type="match status" value="1"/>
</dbReference>
<evidence type="ECO:0000259" key="1">
    <source>
        <dbReference type="Pfam" id="PF00149"/>
    </source>
</evidence>
<dbReference type="KEGG" id="alf:CFBP5473_15790"/>
<dbReference type="InterPro" id="IPR050126">
    <property type="entry name" value="Ap4A_hydrolase"/>
</dbReference>
<protein>
    <submittedName>
        <fullName evidence="2">Serine/threonine protein phosphatase</fullName>
    </submittedName>
</protein>
<dbReference type="GO" id="GO:0016791">
    <property type="term" value="F:phosphatase activity"/>
    <property type="evidence" value="ECO:0007669"/>
    <property type="project" value="TreeGrafter"/>
</dbReference>
<sequence>MRKCVVKPVGPYPLPTSPKLPEFAMRQKLFSSERPDVIYAVGDVHGCLDLLLMLQAKIDADAARESGTKWIIMLGDYVDRGPKSSLVLEELMQPVAGNIQRFCLAGNHEETMLDFIRNPSRDHLWLEFGGIETLKSYGIGNIPSDSQHLRSLIDQAIPRQHTDFIATLPSLLSVPGLCFVHAGIINGVPLDQQHDKHLLWVRPNQQAVPEAPNPFLTVHGHTPIRQVALVNNRLNVDTGAFMTGRLSAVKIKNDGAITVMTSD</sequence>
<dbReference type="GO" id="GO:0008803">
    <property type="term" value="F:bis(5'-nucleosyl)-tetraphosphatase (symmetrical) activity"/>
    <property type="evidence" value="ECO:0007669"/>
    <property type="project" value="TreeGrafter"/>
</dbReference>
<dbReference type="EMBL" id="CP039692">
    <property type="protein sequence ID" value="QCI99463.1"/>
    <property type="molecule type" value="Genomic_DNA"/>
</dbReference>
<evidence type="ECO:0000313" key="2">
    <source>
        <dbReference type="EMBL" id="QCI99463.1"/>
    </source>
</evidence>
<dbReference type="GO" id="GO:0005737">
    <property type="term" value="C:cytoplasm"/>
    <property type="evidence" value="ECO:0007669"/>
    <property type="project" value="TreeGrafter"/>
</dbReference>
<dbReference type="Proteomes" id="UP000298545">
    <property type="component" value="Chromosome linear"/>
</dbReference>
<dbReference type="STRING" id="1367849.GCA_000518585_03507"/>
<dbReference type="PANTHER" id="PTHR42850">
    <property type="entry name" value="METALLOPHOSPHOESTERASE"/>
    <property type="match status" value="1"/>
</dbReference>
<reference evidence="2 3" key="1">
    <citation type="submission" date="2019-04" db="EMBL/GenBank/DDBJ databases">
        <title>Complete genome sequence of Agrobacterium larrymoorei CFBP5473.</title>
        <authorList>
            <person name="Haryono M."/>
            <person name="Chou L."/>
            <person name="Lin Y.-C."/>
            <person name="Lai E.-M."/>
            <person name="Kuo C.-H."/>
        </authorList>
    </citation>
    <scope>NUCLEOTIDE SEQUENCE [LARGE SCALE GENOMIC DNA]</scope>
    <source>
        <strain evidence="2 3">CFBP5473</strain>
    </source>
</reference>
<proteinExistence type="predicted"/>